<dbReference type="GO" id="GO:0009103">
    <property type="term" value="P:lipopolysaccharide biosynthetic process"/>
    <property type="evidence" value="ECO:0007669"/>
    <property type="project" value="TreeGrafter"/>
</dbReference>
<dbReference type="GeneID" id="78371869"/>
<dbReference type="SUPFAM" id="SSF53756">
    <property type="entry name" value="UDP-Glycosyltransferase/glycogen phosphorylase"/>
    <property type="match status" value="1"/>
</dbReference>
<evidence type="ECO:0000256" key="2">
    <source>
        <dbReference type="ARBA" id="ARBA00022679"/>
    </source>
</evidence>
<dbReference type="OrthoDB" id="8555507at2"/>
<keyword evidence="1 4" id="KW-0328">Glycosyltransferase</keyword>
<evidence type="ECO:0000313" key="4">
    <source>
        <dbReference type="EMBL" id="KJE77807.1"/>
    </source>
</evidence>
<dbReference type="PANTHER" id="PTHR46401:SF2">
    <property type="entry name" value="GLYCOSYLTRANSFERASE WBBK-RELATED"/>
    <property type="match status" value="1"/>
</dbReference>
<dbReference type="EMBL" id="JXUW01000003">
    <property type="protein sequence ID" value="KJE77807.1"/>
    <property type="molecule type" value="Genomic_DNA"/>
</dbReference>
<organism evidence="4 5">
    <name type="scientific">Ferrimicrobium acidiphilum DSM 19497</name>
    <dbReference type="NCBI Taxonomy" id="1121877"/>
    <lineage>
        <taxon>Bacteria</taxon>
        <taxon>Bacillati</taxon>
        <taxon>Actinomycetota</taxon>
        <taxon>Acidimicrobiia</taxon>
        <taxon>Acidimicrobiales</taxon>
        <taxon>Acidimicrobiaceae</taxon>
        <taxon>Ferrimicrobium</taxon>
    </lineage>
</organism>
<evidence type="ECO:0000259" key="3">
    <source>
        <dbReference type="Pfam" id="PF13439"/>
    </source>
</evidence>
<dbReference type="eggNOG" id="COG0438">
    <property type="taxonomic scope" value="Bacteria"/>
</dbReference>
<dbReference type="InterPro" id="IPR028098">
    <property type="entry name" value="Glyco_trans_4-like_N"/>
</dbReference>
<gene>
    <name evidence="4" type="primary">mshA3</name>
    <name evidence="4" type="ORF">FEAC_05560</name>
</gene>
<proteinExistence type="predicted"/>
<dbReference type="AlphaFoldDB" id="A0A0D8FYT0"/>
<keyword evidence="2 4" id="KW-0808">Transferase</keyword>
<accession>A0A0D8FYT0</accession>
<dbReference type="PANTHER" id="PTHR46401">
    <property type="entry name" value="GLYCOSYLTRANSFERASE WBBK-RELATED"/>
    <property type="match status" value="1"/>
</dbReference>
<evidence type="ECO:0000313" key="5">
    <source>
        <dbReference type="Proteomes" id="UP000032336"/>
    </source>
</evidence>
<comment type="caution">
    <text evidence="4">The sequence shown here is derived from an EMBL/GenBank/DDBJ whole genome shotgun (WGS) entry which is preliminary data.</text>
</comment>
<dbReference type="Gene3D" id="3.40.50.2000">
    <property type="entry name" value="Glycogen Phosphorylase B"/>
    <property type="match status" value="2"/>
</dbReference>
<dbReference type="Pfam" id="PF13692">
    <property type="entry name" value="Glyco_trans_1_4"/>
    <property type="match status" value="1"/>
</dbReference>
<dbReference type="RefSeq" id="WP_052565347.1">
    <property type="nucleotide sequence ID" value="NZ_JQKF01000013.1"/>
</dbReference>
<protein>
    <submittedName>
        <fullName evidence="4">D-inositol 3-phosphate glycosyltransferase</fullName>
        <ecNumber evidence="4">2.4.1.250</ecNumber>
    </submittedName>
</protein>
<dbReference type="STRING" id="1121877.FEAC_05560"/>
<dbReference type="Proteomes" id="UP000032336">
    <property type="component" value="Unassembled WGS sequence"/>
</dbReference>
<reference evidence="4 5" key="1">
    <citation type="submission" date="2015-01" db="EMBL/GenBank/DDBJ databases">
        <title>Draft genome of the acidophilic iron oxidizer Ferrimicrobium acidiphilum strain T23.</title>
        <authorList>
            <person name="Poehlein A."/>
            <person name="Eisen S."/>
            <person name="Schloemann M."/>
            <person name="Johnson B.D."/>
            <person name="Daniel R."/>
            <person name="Muehling M."/>
        </authorList>
    </citation>
    <scope>NUCLEOTIDE SEQUENCE [LARGE SCALE GENOMIC DNA]</scope>
    <source>
        <strain evidence="4 5">T23</strain>
    </source>
</reference>
<dbReference type="EC" id="2.4.1.250" evidence="4"/>
<keyword evidence="5" id="KW-1185">Reference proteome</keyword>
<name>A0A0D8FYT0_9ACTN</name>
<sequence>MIDKLRIAFTLYRGNPHSGGQGVYTAFLTRELARLGHDVQVFAGPPYPQLDPRVTLHKVPGLNLLREPDPFRFPSLNEFKSIEDLFEFGLMSVGAFPDPKGFGWRLRRYLDELRHDFDLVHDNQSLNWTLARLAREGVPILSSIHHPISVDRRLALEAAESIKARVGLHRFYSFIPMQVSVAREIPRILTVSQSSAGDLARELGVDRRKISVVPIGVDTDLYAPHPDIPREQGLICTTASADVPLKGLRYLIEAVSLLPWTRLIIMGPHENSNQLRALLARFGLQDRVTVTGALTREEMVHVYARASVAVVPSLYEGFSLPAVEAMACAVPLVAARGGALPEVVGDAGAMTTAGSARALAEAIEAVLAAGPAALERGLYARERAIARFSWRQTALATLDQYRGLVSGTP</sequence>
<evidence type="ECO:0000256" key="1">
    <source>
        <dbReference type="ARBA" id="ARBA00022676"/>
    </source>
</evidence>
<feature type="domain" description="Glycosyltransferase subfamily 4-like N-terminal" evidence="3">
    <location>
        <begin position="19"/>
        <end position="220"/>
    </location>
</feature>
<dbReference type="CDD" id="cd03801">
    <property type="entry name" value="GT4_PimA-like"/>
    <property type="match status" value="1"/>
</dbReference>
<dbReference type="GO" id="GO:0102710">
    <property type="term" value="F:D-inositol-3-phosphate glycosyltransferase activity"/>
    <property type="evidence" value="ECO:0007669"/>
    <property type="project" value="UniProtKB-EC"/>
</dbReference>
<dbReference type="Pfam" id="PF13439">
    <property type="entry name" value="Glyco_transf_4"/>
    <property type="match status" value="1"/>
</dbReference>